<evidence type="ECO:0000313" key="3">
    <source>
        <dbReference type="Proteomes" id="UP000298493"/>
    </source>
</evidence>
<dbReference type="Proteomes" id="UP000298493">
    <property type="component" value="Unassembled WGS sequence"/>
</dbReference>
<dbReference type="Pfam" id="PF12855">
    <property type="entry name" value="Ecl1"/>
    <property type="match status" value="1"/>
</dbReference>
<evidence type="ECO:0000313" key="2">
    <source>
        <dbReference type="EMBL" id="TID15545.1"/>
    </source>
</evidence>
<feature type="region of interest" description="Disordered" evidence="1">
    <location>
        <begin position="83"/>
        <end position="149"/>
    </location>
</feature>
<evidence type="ECO:0000256" key="1">
    <source>
        <dbReference type="SAM" id="MobiDB-lite"/>
    </source>
</evidence>
<dbReference type="OrthoDB" id="2563506at2759"/>
<comment type="caution">
    <text evidence="2">The sequence shown here is derived from an EMBL/GenBank/DDBJ whole genome shotgun (WGS) entry which is preliminary data.</text>
</comment>
<proteinExistence type="predicted"/>
<dbReference type="AlphaFoldDB" id="A0A4Z1NIX5"/>
<accession>A0A4Z1NIX5</accession>
<reference evidence="2 3" key="1">
    <citation type="submission" date="2019-04" db="EMBL/GenBank/DDBJ databases">
        <title>High contiguity whole genome sequence and gene annotation resource for two Venturia nashicola isolates.</title>
        <authorList>
            <person name="Prokchorchik M."/>
            <person name="Won K."/>
            <person name="Lee Y."/>
            <person name="Choi E.D."/>
            <person name="Segonzac C."/>
            <person name="Sohn K.H."/>
        </authorList>
    </citation>
    <scope>NUCLEOTIDE SEQUENCE [LARGE SCALE GENOMIC DNA]</scope>
    <source>
        <strain evidence="2 3">PRI2</strain>
    </source>
</reference>
<dbReference type="InterPro" id="IPR024368">
    <property type="entry name" value="Ecl1/2/3"/>
</dbReference>
<name>A0A4Z1NIX5_9PEZI</name>
<protein>
    <submittedName>
        <fullName evidence="2">Uncharacterized protein</fullName>
    </submittedName>
</protein>
<dbReference type="EMBL" id="SNSC02000020">
    <property type="protein sequence ID" value="TID15545.1"/>
    <property type="molecule type" value="Genomic_DNA"/>
</dbReference>
<organism evidence="2 3">
    <name type="scientific">Venturia nashicola</name>
    <dbReference type="NCBI Taxonomy" id="86259"/>
    <lineage>
        <taxon>Eukaryota</taxon>
        <taxon>Fungi</taxon>
        <taxon>Dikarya</taxon>
        <taxon>Ascomycota</taxon>
        <taxon>Pezizomycotina</taxon>
        <taxon>Dothideomycetes</taxon>
        <taxon>Pleosporomycetidae</taxon>
        <taxon>Venturiales</taxon>
        <taxon>Venturiaceae</taxon>
        <taxon>Venturia</taxon>
    </lineage>
</organism>
<keyword evidence="3" id="KW-1185">Reference proteome</keyword>
<sequence length="175" mass="19002">MDWVHDTCLSCDRYIADGEKFCSQTCRLADLEQAGYPEQINNPSSLPLNSPSWISWQPHTSSLPSSKSQFQLAPAVNFSSYKASSIESPPASPRSAMAPRQQSTSAYFSQTPAASYQRPTGRGLTTSSSRSSLSSVSSTSSSNPSGISDNATNLLRAYSGAFDQDRNWKRRVTMG</sequence>
<feature type="compositionally biased region" description="Low complexity" evidence="1">
    <location>
        <begin position="127"/>
        <end position="148"/>
    </location>
</feature>
<feature type="compositionally biased region" description="Polar residues" evidence="1">
    <location>
        <begin position="101"/>
        <end position="126"/>
    </location>
</feature>
<gene>
    <name evidence="2" type="ORF">E6O75_ATG07873</name>
</gene>